<name>A0A150K3G8_HEYCO</name>
<dbReference type="GO" id="GO:0008253">
    <property type="term" value="F:5'-nucleotidase activity"/>
    <property type="evidence" value="ECO:0007669"/>
    <property type="project" value="InterPro"/>
</dbReference>
<dbReference type="InterPro" id="IPR052419">
    <property type="entry name" value="5_3-deoxyribonucleotidase-like"/>
</dbReference>
<dbReference type="EMBL" id="LQYG01000032">
    <property type="protein sequence ID" value="KYC64155.1"/>
    <property type="molecule type" value="Genomic_DNA"/>
</dbReference>
<evidence type="ECO:0000256" key="2">
    <source>
        <dbReference type="ARBA" id="ARBA00022801"/>
    </source>
</evidence>
<evidence type="ECO:0000256" key="3">
    <source>
        <dbReference type="PIRNR" id="PIRNR021362"/>
    </source>
</evidence>
<comment type="similarity">
    <text evidence="1 3">Belongs to the 5'(3')-deoxyribonucleotidase family.</text>
</comment>
<dbReference type="SUPFAM" id="SSF56784">
    <property type="entry name" value="HAD-like"/>
    <property type="match status" value="1"/>
</dbReference>
<dbReference type="Proteomes" id="UP000075288">
    <property type="component" value="Unassembled WGS sequence"/>
</dbReference>
<organism evidence="5 6">
    <name type="scientific">Heyndrickxia coagulans</name>
    <name type="common">Weizmannia coagulans</name>
    <dbReference type="NCBI Taxonomy" id="1398"/>
    <lineage>
        <taxon>Bacteria</taxon>
        <taxon>Bacillati</taxon>
        <taxon>Bacillota</taxon>
        <taxon>Bacilli</taxon>
        <taxon>Bacillales</taxon>
        <taxon>Bacillaceae</taxon>
        <taxon>Heyndrickxia</taxon>
    </lineage>
</organism>
<feature type="active site" description="Nucleophile" evidence="4">
    <location>
        <position position="39"/>
    </location>
</feature>
<dbReference type="InterPro" id="IPR036412">
    <property type="entry name" value="HAD-like_sf"/>
</dbReference>
<sequence>MRGNFYLPGLARTTGGTIASHSKRKRRRTMVKKYRFGIDIDGTVTDPETLIPFINDAFHIDLKYEDLTKYEITDVVDIPAGTFADWFIRSEPVIYAKSPVAKGAKEVLNKWADRFELYFISARASYLFDVTKNWFTKQQLKYHHIELIGTHHKVETAKKYNVDLFLEDKHDNAAAIAQTLGIPVLLFDTPYNRDPVPENVYRVKNWKEADDWVRRWITQSGRAAHD</sequence>
<dbReference type="AlphaFoldDB" id="A0A150K3G8"/>
<dbReference type="InterPro" id="IPR009206">
    <property type="entry name" value="Nucleotidase_putative"/>
</dbReference>
<feature type="active site" description="Nucleophile" evidence="4">
    <location>
        <position position="41"/>
    </location>
</feature>
<evidence type="ECO:0000313" key="5">
    <source>
        <dbReference type="EMBL" id="KYC64155.1"/>
    </source>
</evidence>
<proteinExistence type="inferred from homology"/>
<accession>A0A150K3G8</accession>
<dbReference type="InterPro" id="IPR023214">
    <property type="entry name" value="HAD_sf"/>
</dbReference>
<dbReference type="PANTHER" id="PTHR35134:SF2">
    <property type="entry name" value="NUCLEOTIDASE YQFW-RELATED"/>
    <property type="match status" value="1"/>
</dbReference>
<dbReference type="GO" id="GO:0009264">
    <property type="term" value="P:deoxyribonucleotide catabolic process"/>
    <property type="evidence" value="ECO:0007669"/>
    <property type="project" value="InterPro"/>
</dbReference>
<dbReference type="PIRSF" id="PIRSF021362">
    <property type="entry name" value="UCP021362_HAD"/>
    <property type="match status" value="1"/>
</dbReference>
<evidence type="ECO:0000256" key="4">
    <source>
        <dbReference type="PIRSR" id="PIRSR610708-1"/>
    </source>
</evidence>
<dbReference type="Gene3D" id="3.40.50.1000">
    <property type="entry name" value="HAD superfamily/HAD-like"/>
    <property type="match status" value="1"/>
</dbReference>
<dbReference type="Pfam" id="PF06941">
    <property type="entry name" value="NT5C"/>
    <property type="match status" value="1"/>
</dbReference>
<dbReference type="EC" id="3.1.3.-" evidence="3"/>
<reference evidence="5 6" key="1">
    <citation type="submission" date="2016-01" db="EMBL/GenBank/DDBJ databases">
        <title>Genome Sequences of Twelve Sporeforming Bacillus Species Isolated from Foods.</title>
        <authorList>
            <person name="Berendsen E.M."/>
            <person name="Wells-Bennik M.H."/>
            <person name="Krawcyk A.O."/>
            <person name="De Jong A."/>
            <person name="Holsappel S."/>
            <person name="Eijlander R.T."/>
            <person name="Kuipers O.P."/>
        </authorList>
    </citation>
    <scope>NUCLEOTIDE SEQUENCE [LARGE SCALE GENOMIC DNA]</scope>
    <source>
        <strain evidence="5 6">B4098</strain>
    </source>
</reference>
<comment type="caution">
    <text evidence="5">The sequence shown here is derived from an EMBL/GenBank/DDBJ whole genome shotgun (WGS) entry which is preliminary data.</text>
</comment>
<keyword evidence="2 3" id="KW-0378">Hydrolase</keyword>
<dbReference type="PANTHER" id="PTHR35134">
    <property type="entry name" value="NUCLEOTIDASE YQFW-RELATED"/>
    <property type="match status" value="1"/>
</dbReference>
<dbReference type="PATRIC" id="fig|1398.26.peg.2246"/>
<dbReference type="InterPro" id="IPR010708">
    <property type="entry name" value="5'(3')-deoxyribonucleotidase"/>
</dbReference>
<protein>
    <recommendedName>
        <fullName evidence="3">Nucleotidase</fullName>
        <ecNumber evidence="3">3.1.3.-</ecNumber>
    </recommendedName>
</protein>
<evidence type="ECO:0000313" key="6">
    <source>
        <dbReference type="Proteomes" id="UP000075288"/>
    </source>
</evidence>
<evidence type="ECO:0000256" key="1">
    <source>
        <dbReference type="ARBA" id="ARBA00009589"/>
    </source>
</evidence>
<gene>
    <name evidence="5" type="ORF">B4098_2763</name>
</gene>